<feature type="compositionally biased region" description="Pro residues" evidence="1">
    <location>
        <begin position="55"/>
        <end position="64"/>
    </location>
</feature>
<keyword evidence="2" id="KW-0732">Signal</keyword>
<dbReference type="Proteomes" id="UP001258945">
    <property type="component" value="Unassembled WGS sequence"/>
</dbReference>
<evidence type="ECO:0000256" key="1">
    <source>
        <dbReference type="SAM" id="MobiDB-lite"/>
    </source>
</evidence>
<name>A0ABU3M9Z5_9PROT</name>
<proteinExistence type="predicted"/>
<evidence type="ECO:0000313" key="3">
    <source>
        <dbReference type="EMBL" id="MDT8329709.1"/>
    </source>
</evidence>
<feature type="region of interest" description="Disordered" evidence="1">
    <location>
        <begin position="45"/>
        <end position="70"/>
    </location>
</feature>
<keyword evidence="4" id="KW-1185">Reference proteome</keyword>
<feature type="compositionally biased region" description="Gly residues" evidence="1">
    <location>
        <begin position="45"/>
        <end position="54"/>
    </location>
</feature>
<comment type="caution">
    <text evidence="3">The sequence shown here is derived from an EMBL/GenBank/DDBJ whole genome shotgun (WGS) entry which is preliminary data.</text>
</comment>
<gene>
    <name evidence="3" type="ORF">RQ831_01515</name>
</gene>
<protein>
    <recommendedName>
        <fullName evidence="5">Lipoprotein</fullName>
    </recommendedName>
</protein>
<reference evidence="3 4" key="1">
    <citation type="journal article" date="2019" name="Microb. Pathog.">
        <title>Comparison of VITEK 2, MALDI-TOF MS, 16S rRNA gene sequencing, and whole-genome sequencing for identification of Roseomonas mucosa.</title>
        <authorList>
            <person name="Rudolph W.W."/>
            <person name="Gunzer F."/>
            <person name="Trauth M."/>
            <person name="Bunk B."/>
            <person name="Bigge R."/>
            <person name="Schrottner P."/>
        </authorList>
    </citation>
    <scope>NUCLEOTIDE SEQUENCE [LARGE SCALE GENOMIC DNA]</scope>
    <source>
        <strain evidence="3 4">DSM 103800</strain>
    </source>
</reference>
<evidence type="ECO:0000256" key="2">
    <source>
        <dbReference type="SAM" id="SignalP"/>
    </source>
</evidence>
<feature type="signal peptide" evidence="2">
    <location>
        <begin position="1"/>
        <end position="24"/>
    </location>
</feature>
<organism evidence="3 4">
    <name type="scientific">Roseomonas gilardii</name>
    <dbReference type="NCBI Taxonomy" id="257708"/>
    <lineage>
        <taxon>Bacteria</taxon>
        <taxon>Pseudomonadati</taxon>
        <taxon>Pseudomonadota</taxon>
        <taxon>Alphaproteobacteria</taxon>
        <taxon>Acetobacterales</taxon>
        <taxon>Roseomonadaceae</taxon>
        <taxon>Roseomonas</taxon>
    </lineage>
</organism>
<accession>A0ABU3M9Z5</accession>
<feature type="chain" id="PRO_5047376158" description="Lipoprotein" evidence="2">
    <location>
        <begin position="25"/>
        <end position="70"/>
    </location>
</feature>
<evidence type="ECO:0000313" key="4">
    <source>
        <dbReference type="Proteomes" id="UP001258945"/>
    </source>
</evidence>
<dbReference type="EMBL" id="JAVVDO010000002">
    <property type="protein sequence ID" value="MDT8329709.1"/>
    <property type="molecule type" value="Genomic_DNA"/>
</dbReference>
<sequence length="70" mass="6674">MLLRNKRRLFGVLSLVLLAGSLSACGCGPLGLNWCGGYGGPGGGPGWGGHHGGPPGGPGGPGPGGPGGWR</sequence>
<evidence type="ECO:0008006" key="5">
    <source>
        <dbReference type="Google" id="ProtNLM"/>
    </source>
</evidence>
<dbReference type="PROSITE" id="PS51257">
    <property type="entry name" value="PROKAR_LIPOPROTEIN"/>
    <property type="match status" value="1"/>
</dbReference>
<dbReference type="RefSeq" id="WP_314279658.1">
    <property type="nucleotide sequence ID" value="NZ_JAVVDO010000002.1"/>
</dbReference>